<reference evidence="2 3" key="1">
    <citation type="journal article" date="2016" name="Genome Announc.">
        <title>Draft Genome Sequence of the Anaerobic Ammonium-Oxidizing Bacterium 'Candidatus Brocadia sp. 40'.</title>
        <authorList>
            <person name="Ali M."/>
            <person name="Haroon M.F."/>
            <person name="Narita Y."/>
            <person name="Zhang L."/>
            <person name="Rangel Shaw D."/>
            <person name="Okabe S."/>
            <person name="Saikaly P.E."/>
        </authorList>
    </citation>
    <scope>NUCLEOTIDE SEQUENCE [LARGE SCALE GENOMIC DNA]</scope>
    <source>
        <strain evidence="2 3">40</strain>
    </source>
</reference>
<keyword evidence="1" id="KW-1133">Transmembrane helix</keyword>
<evidence type="ECO:0000313" key="2">
    <source>
        <dbReference type="EMBL" id="OQD45940.1"/>
    </source>
</evidence>
<keyword evidence="1" id="KW-0812">Transmembrane</keyword>
<sequence length="120" mass="13658">MYINIFREKGQNIILVIWFLLCIFPGDCFLLGCGDKDLSHQSAEKEAIILTHADSDISVAMADLHCTNCCLLCSHNIVVDLCYVSSFFLVILFSRFKAFHFSHFKNILSAIIYHPPRLTT</sequence>
<protein>
    <submittedName>
        <fullName evidence="2">Uncharacterized protein</fullName>
    </submittedName>
</protein>
<keyword evidence="1" id="KW-0472">Membrane</keyword>
<gene>
    <name evidence="2" type="ORF">BIY37_05765</name>
</gene>
<keyword evidence="3" id="KW-1185">Reference proteome</keyword>
<dbReference type="EMBL" id="MJUW02000068">
    <property type="protein sequence ID" value="OQD45940.1"/>
    <property type="molecule type" value="Genomic_DNA"/>
</dbReference>
<comment type="caution">
    <text evidence="2">The sequence shown here is derived from an EMBL/GenBank/DDBJ whole genome shotgun (WGS) entry which is preliminary data.</text>
</comment>
<proteinExistence type="predicted"/>
<evidence type="ECO:0000313" key="3">
    <source>
        <dbReference type="Proteomes" id="UP000242219"/>
    </source>
</evidence>
<dbReference type="Proteomes" id="UP000242219">
    <property type="component" value="Unassembled WGS sequence"/>
</dbReference>
<accession>A0A1V6M0N2</accession>
<dbReference type="AlphaFoldDB" id="A0A1V6M0N2"/>
<feature type="transmembrane region" description="Helical" evidence="1">
    <location>
        <begin position="12"/>
        <end position="32"/>
    </location>
</feature>
<organism evidence="2 3">
    <name type="scientific">Candidatus Brocadia sapporoensis</name>
    <dbReference type="NCBI Taxonomy" id="392547"/>
    <lineage>
        <taxon>Bacteria</taxon>
        <taxon>Pseudomonadati</taxon>
        <taxon>Planctomycetota</taxon>
        <taxon>Candidatus Brocadiia</taxon>
        <taxon>Candidatus Brocadiales</taxon>
        <taxon>Candidatus Brocadiaceae</taxon>
        <taxon>Candidatus Brocadia</taxon>
    </lineage>
</organism>
<evidence type="ECO:0000256" key="1">
    <source>
        <dbReference type="SAM" id="Phobius"/>
    </source>
</evidence>
<name>A0A1V6M0N2_9BACT</name>
<feature type="transmembrane region" description="Helical" evidence="1">
    <location>
        <begin position="77"/>
        <end position="96"/>
    </location>
</feature>